<dbReference type="SUPFAM" id="SSF52343">
    <property type="entry name" value="Ferredoxin reductase-like, C-terminal NADP-linked domain"/>
    <property type="match status" value="1"/>
</dbReference>
<dbReference type="InterPro" id="IPR017938">
    <property type="entry name" value="Riboflavin_synthase-like_b-brl"/>
</dbReference>
<organism evidence="15">
    <name type="scientific">uncultured Anaerotruncus sp</name>
    <dbReference type="NCBI Taxonomy" id="905011"/>
    <lineage>
        <taxon>Bacteria</taxon>
        <taxon>Bacillati</taxon>
        <taxon>Bacillota</taxon>
        <taxon>Clostridia</taxon>
        <taxon>Eubacteriales</taxon>
        <taxon>Oscillospiraceae</taxon>
        <taxon>Anaerotruncus</taxon>
        <taxon>environmental samples</taxon>
    </lineage>
</organism>
<feature type="binding site" evidence="11 13">
    <location>
        <position position="232"/>
    </location>
    <ligand>
        <name>[2Fe-2S] cluster</name>
        <dbReference type="ChEBI" id="CHEBI:190135"/>
    </ligand>
</feature>
<keyword evidence="6 11" id="KW-0274">FAD</keyword>
<dbReference type="PANTHER" id="PTHR43513:SF3">
    <property type="entry name" value="DIHYDROOROTATE DEHYDROGENASE B (NAD(+)), ELECTRON TRANSFER SUBUNIT-RELATED"/>
    <property type="match status" value="1"/>
</dbReference>
<evidence type="ECO:0000256" key="6">
    <source>
        <dbReference type="ARBA" id="ARBA00022827"/>
    </source>
</evidence>
<feature type="binding site" evidence="11 13">
    <location>
        <position position="217"/>
    </location>
    <ligand>
        <name>[2Fe-2S] cluster</name>
        <dbReference type="ChEBI" id="CHEBI:190135"/>
    </ligand>
</feature>
<keyword evidence="4 11" id="KW-0001">2Fe-2S</keyword>
<dbReference type="InterPro" id="IPR023455">
    <property type="entry name" value="Dihydroorotate_DHASE_ETsu"/>
</dbReference>
<feature type="binding site" evidence="11 13">
    <location>
        <position position="212"/>
    </location>
    <ligand>
        <name>[2Fe-2S] cluster</name>
        <dbReference type="ChEBI" id="CHEBI:190135"/>
    </ligand>
</feature>
<keyword evidence="7 11" id="KW-0665">Pyrimidine biosynthesis</keyword>
<evidence type="ECO:0000256" key="9">
    <source>
        <dbReference type="ARBA" id="ARBA00023004"/>
    </source>
</evidence>
<dbReference type="Gene3D" id="2.10.240.10">
    <property type="entry name" value="Dihydroorotate dehydrogenase, electron transfer subunit"/>
    <property type="match status" value="1"/>
</dbReference>
<dbReference type="GO" id="GO:0009055">
    <property type="term" value="F:electron transfer activity"/>
    <property type="evidence" value="ECO:0007669"/>
    <property type="project" value="UniProtKB-UniRule"/>
</dbReference>
<comment type="cofactor">
    <cofactor evidence="13">
        <name>[2Fe-2S] cluster</name>
        <dbReference type="ChEBI" id="CHEBI:190135"/>
    </cofactor>
    <text evidence="13">Binds 1 [2Fe-2S] cluster per subunit.</text>
</comment>
<comment type="similarity">
    <text evidence="1 11">Belongs to the PyrK family.</text>
</comment>
<comment type="caution">
    <text evidence="11">Lacks conserved residue(s) required for the propagation of feature annotation.</text>
</comment>
<sequence length="244" mass="26382">MPVQSTRNKILENTQVTDTVYRMVVETATRPEPGQFYMLKGWGDEGPLLARPISVCDADGRTVTFLYEVRGKGTRLLSKLRAGEQLELTGPVGHGFAIEKVRGKVAVVTGGIGFAPMVYVAKSLKDCQVDFFAGFRDASYQLELVRPYVQRVAVATDSGAEGQKGFVTDLFDPADYDFVLTCGPQVMMEKLARACMASGTTCYVSLERHMACGVGACLGCTCQTTAGAKCVCKDGPVFLAQEVF</sequence>
<dbReference type="UniPathway" id="UPA00070">
    <property type="reaction ID" value="UER00945"/>
</dbReference>
<dbReference type="GO" id="GO:0050660">
    <property type="term" value="F:flavin adenine dinucleotide binding"/>
    <property type="evidence" value="ECO:0007669"/>
    <property type="project" value="InterPro"/>
</dbReference>
<keyword evidence="5 11" id="KW-0479">Metal-binding</keyword>
<dbReference type="NCBIfam" id="NF000798">
    <property type="entry name" value="PRK00054.1-3"/>
    <property type="match status" value="1"/>
</dbReference>
<dbReference type="EMBL" id="FMHG01000001">
    <property type="protein sequence ID" value="SCJ78590.1"/>
    <property type="molecule type" value="Genomic_DNA"/>
</dbReference>
<evidence type="ECO:0000256" key="1">
    <source>
        <dbReference type="ARBA" id="ARBA00006422"/>
    </source>
</evidence>
<evidence type="ECO:0000256" key="12">
    <source>
        <dbReference type="PIRSR" id="PIRSR006816-1"/>
    </source>
</evidence>
<evidence type="ECO:0000256" key="8">
    <source>
        <dbReference type="ARBA" id="ARBA00022982"/>
    </source>
</evidence>
<dbReference type="PROSITE" id="PS51384">
    <property type="entry name" value="FAD_FR"/>
    <property type="match status" value="1"/>
</dbReference>
<accession>A0A1C6J949</accession>
<evidence type="ECO:0000256" key="5">
    <source>
        <dbReference type="ARBA" id="ARBA00022723"/>
    </source>
</evidence>
<evidence type="ECO:0000256" key="13">
    <source>
        <dbReference type="PIRSR" id="PIRSR006816-2"/>
    </source>
</evidence>
<dbReference type="GO" id="GO:0016491">
    <property type="term" value="F:oxidoreductase activity"/>
    <property type="evidence" value="ECO:0007669"/>
    <property type="project" value="InterPro"/>
</dbReference>
<comment type="pathway">
    <text evidence="11">Pyrimidine metabolism; UMP biosynthesis via de novo pathway; orotate from (S)-dihydroorotate (NAD(+) route): step 1/1.</text>
</comment>
<dbReference type="GO" id="GO:0044205">
    <property type="term" value="P:'de novo' UMP biosynthetic process"/>
    <property type="evidence" value="ECO:0007669"/>
    <property type="project" value="UniProtKB-UniRule"/>
</dbReference>
<evidence type="ECO:0000256" key="2">
    <source>
        <dbReference type="ARBA" id="ARBA00022448"/>
    </source>
</evidence>
<evidence type="ECO:0000256" key="11">
    <source>
        <dbReference type="HAMAP-Rule" id="MF_01211"/>
    </source>
</evidence>
<dbReference type="PANTHER" id="PTHR43513">
    <property type="entry name" value="DIHYDROOROTATE DEHYDROGENASE B (NAD(+)), ELECTRON TRANSFER SUBUNIT"/>
    <property type="match status" value="1"/>
</dbReference>
<dbReference type="Gene3D" id="3.40.50.80">
    <property type="entry name" value="Nucleotide-binding domain of ferredoxin-NADP reductase (FNR) module"/>
    <property type="match status" value="1"/>
</dbReference>
<proteinExistence type="inferred from homology"/>
<comment type="cofactor">
    <cofactor evidence="11">
        <name>[2Fe-2S] cluster</name>
        <dbReference type="ChEBI" id="CHEBI:190135"/>
    </cofactor>
    <text evidence="11">Binds 1 [2Fe-2S] cluster per subunit.</text>
</comment>
<keyword evidence="8 11" id="KW-0249">Electron transport</keyword>
<comment type="cofactor">
    <cofactor evidence="11 12">
        <name>FAD</name>
        <dbReference type="ChEBI" id="CHEBI:57692"/>
    </cofactor>
    <text evidence="11 12">Binds 1 FAD per subunit.</text>
</comment>
<name>A0A1C6J949_9FIRM</name>
<keyword evidence="2 11" id="KW-0813">Transport</keyword>
<keyword evidence="10 11" id="KW-0411">Iron-sulfur</keyword>
<dbReference type="InterPro" id="IPR017927">
    <property type="entry name" value="FAD-bd_FR_type"/>
</dbReference>
<dbReference type="Pfam" id="PF10418">
    <property type="entry name" value="DHODB_Fe-S_bind"/>
    <property type="match status" value="1"/>
</dbReference>
<comment type="function">
    <text evidence="11">Responsible for channeling the electrons from the oxidation of dihydroorotate from the FMN redox center in the PyrD type B subunit to the ultimate electron acceptor NAD(+).</text>
</comment>
<dbReference type="InterPro" id="IPR012165">
    <property type="entry name" value="Cyt_c3_hydrogenase_gsu"/>
</dbReference>
<comment type="subunit">
    <text evidence="11">Heterotetramer of 2 PyrK and 2 PyrD type B subunits.</text>
</comment>
<keyword evidence="3 11" id="KW-0285">Flavoprotein</keyword>
<dbReference type="AlphaFoldDB" id="A0A1C6J949"/>
<evidence type="ECO:0000256" key="3">
    <source>
        <dbReference type="ARBA" id="ARBA00022630"/>
    </source>
</evidence>
<keyword evidence="9 11" id="KW-0408">Iron</keyword>
<feature type="binding site" evidence="11 12">
    <location>
        <begin position="73"/>
        <end position="74"/>
    </location>
    <ligand>
        <name>FAD</name>
        <dbReference type="ChEBI" id="CHEBI:57692"/>
    </ligand>
</feature>
<feature type="domain" description="FAD-binding FR-type" evidence="14">
    <location>
        <begin position="3"/>
        <end position="98"/>
    </location>
</feature>
<evidence type="ECO:0000256" key="10">
    <source>
        <dbReference type="ARBA" id="ARBA00023014"/>
    </source>
</evidence>
<feature type="binding site" evidence="11 13">
    <location>
        <position position="220"/>
    </location>
    <ligand>
        <name>[2Fe-2S] cluster</name>
        <dbReference type="ChEBI" id="CHEBI:190135"/>
    </ligand>
</feature>
<dbReference type="InterPro" id="IPR050353">
    <property type="entry name" value="PyrK_electron_transfer"/>
</dbReference>
<dbReference type="InterPro" id="IPR037117">
    <property type="entry name" value="Dihydroorotate_DH_ele_sf"/>
</dbReference>
<dbReference type="Gene3D" id="2.40.30.10">
    <property type="entry name" value="Translation factors"/>
    <property type="match status" value="1"/>
</dbReference>
<dbReference type="InterPro" id="IPR039261">
    <property type="entry name" value="FNR_nucleotide-bd"/>
</dbReference>
<gene>
    <name evidence="15" type="primary">pyrK_2</name>
    <name evidence="11" type="synonym">pyrK</name>
    <name evidence="15" type="ORF">SAMEA3545359_02007</name>
</gene>
<dbReference type="SUPFAM" id="SSF63380">
    <property type="entry name" value="Riboflavin synthase domain-like"/>
    <property type="match status" value="1"/>
</dbReference>
<protein>
    <recommendedName>
        <fullName evidence="11">Dihydroorotate dehydrogenase B (NAD(+)), electron transfer subunit</fullName>
    </recommendedName>
    <alternativeName>
        <fullName evidence="11">Dihydroorotate oxidase B, electron transfer subunit</fullName>
    </alternativeName>
</protein>
<dbReference type="GO" id="GO:0046872">
    <property type="term" value="F:metal ion binding"/>
    <property type="evidence" value="ECO:0007669"/>
    <property type="project" value="UniProtKB-KW"/>
</dbReference>
<evidence type="ECO:0000256" key="4">
    <source>
        <dbReference type="ARBA" id="ARBA00022714"/>
    </source>
</evidence>
<dbReference type="InterPro" id="IPR019480">
    <property type="entry name" value="Dihydroorotate_DH_Fe-S-bd"/>
</dbReference>
<evidence type="ECO:0000313" key="15">
    <source>
        <dbReference type="EMBL" id="SCJ78590.1"/>
    </source>
</evidence>
<dbReference type="HAMAP" id="MF_01211">
    <property type="entry name" value="DHODB_Fe_S_bind"/>
    <property type="match status" value="1"/>
</dbReference>
<dbReference type="GO" id="GO:0051537">
    <property type="term" value="F:2 iron, 2 sulfur cluster binding"/>
    <property type="evidence" value="ECO:0007669"/>
    <property type="project" value="UniProtKB-KW"/>
</dbReference>
<evidence type="ECO:0000256" key="7">
    <source>
        <dbReference type="ARBA" id="ARBA00022975"/>
    </source>
</evidence>
<dbReference type="PIRSF" id="PIRSF006816">
    <property type="entry name" value="Cyc3_hyd_g"/>
    <property type="match status" value="1"/>
</dbReference>
<feature type="binding site" evidence="11 12">
    <location>
        <begin position="51"/>
        <end position="54"/>
    </location>
    <ligand>
        <name>FAD</name>
        <dbReference type="ChEBI" id="CHEBI:57692"/>
    </ligand>
</feature>
<dbReference type="CDD" id="cd06218">
    <property type="entry name" value="DHOD_e_trans"/>
    <property type="match status" value="1"/>
</dbReference>
<evidence type="ECO:0000259" key="14">
    <source>
        <dbReference type="PROSITE" id="PS51384"/>
    </source>
</evidence>
<reference evidence="15" key="1">
    <citation type="submission" date="2015-09" db="EMBL/GenBank/DDBJ databases">
        <authorList>
            <consortium name="Pathogen Informatics"/>
        </authorList>
    </citation>
    <scope>NUCLEOTIDE SEQUENCE</scope>
    <source>
        <strain evidence="15">2789STDY5834896</strain>
    </source>
</reference>